<dbReference type="CDD" id="cd00167">
    <property type="entry name" value="SANT"/>
    <property type="match status" value="1"/>
</dbReference>
<evidence type="ECO:0000259" key="2">
    <source>
        <dbReference type="PROSITE" id="PS50090"/>
    </source>
</evidence>
<reference evidence="3 4" key="1">
    <citation type="submission" date="2016-05" db="EMBL/GenBank/DDBJ databases">
        <title>Nuclear genome of Blastocystis sp. subtype 1 NandII.</title>
        <authorList>
            <person name="Gentekaki E."/>
            <person name="Curtis B."/>
            <person name="Stairs C."/>
            <person name="Eme L."/>
            <person name="Herman E."/>
            <person name="Klimes V."/>
            <person name="Arias M.C."/>
            <person name="Elias M."/>
            <person name="Hilliou F."/>
            <person name="Klute M."/>
            <person name="Malik S.-B."/>
            <person name="Pightling A."/>
            <person name="Rachubinski R."/>
            <person name="Salas D."/>
            <person name="Schlacht A."/>
            <person name="Suga H."/>
            <person name="Archibald J."/>
            <person name="Ball S.G."/>
            <person name="Clark G."/>
            <person name="Dacks J."/>
            <person name="Van Der Giezen M."/>
            <person name="Tsaousis A."/>
            <person name="Roger A."/>
        </authorList>
    </citation>
    <scope>NUCLEOTIDE SEQUENCE [LARGE SCALE GENOMIC DNA]</scope>
    <source>
        <strain evidence="4">ATCC 50177 / NandII</strain>
    </source>
</reference>
<accession>A0A196SM98</accession>
<evidence type="ECO:0000313" key="4">
    <source>
        <dbReference type="Proteomes" id="UP000078348"/>
    </source>
</evidence>
<feature type="region of interest" description="Disordered" evidence="1">
    <location>
        <begin position="1"/>
        <end position="33"/>
    </location>
</feature>
<dbReference type="SMART" id="SM00717">
    <property type="entry name" value="SANT"/>
    <property type="match status" value="2"/>
</dbReference>
<dbReference type="InterPro" id="IPR001005">
    <property type="entry name" value="SANT/Myb"/>
</dbReference>
<dbReference type="Proteomes" id="UP000078348">
    <property type="component" value="Unassembled WGS sequence"/>
</dbReference>
<evidence type="ECO:0000313" key="3">
    <source>
        <dbReference type="EMBL" id="OAO18178.1"/>
    </source>
</evidence>
<dbReference type="InterPro" id="IPR050560">
    <property type="entry name" value="MYB_TF"/>
</dbReference>
<evidence type="ECO:0000256" key="1">
    <source>
        <dbReference type="SAM" id="MobiDB-lite"/>
    </source>
</evidence>
<keyword evidence="4" id="KW-1185">Reference proteome</keyword>
<feature type="domain" description="Myb-like" evidence="2">
    <location>
        <begin position="145"/>
        <end position="199"/>
    </location>
</feature>
<dbReference type="InterPro" id="IPR009057">
    <property type="entry name" value="Homeodomain-like_sf"/>
</dbReference>
<gene>
    <name evidence="3" type="ORF">AV274_0072</name>
</gene>
<organism evidence="3 4">
    <name type="scientific">Blastocystis sp. subtype 1 (strain ATCC 50177 / NandII)</name>
    <dbReference type="NCBI Taxonomy" id="478820"/>
    <lineage>
        <taxon>Eukaryota</taxon>
        <taxon>Sar</taxon>
        <taxon>Stramenopiles</taxon>
        <taxon>Bigyra</taxon>
        <taxon>Opalozoa</taxon>
        <taxon>Opalinata</taxon>
        <taxon>Blastocystidae</taxon>
        <taxon>Blastocystis</taxon>
    </lineage>
</organism>
<comment type="caution">
    <text evidence="3">The sequence shown here is derived from an EMBL/GenBank/DDBJ whole genome shotgun (WGS) entry which is preliminary data.</text>
</comment>
<proteinExistence type="predicted"/>
<dbReference type="PROSITE" id="PS50090">
    <property type="entry name" value="MYB_LIKE"/>
    <property type="match status" value="2"/>
</dbReference>
<sequence>MNESAPFCPDTQPSDSDGCASDESQFSQPGCRKKRTRKAKHEWTHSEDCRLIAIAKLVFTEIPNKKKGQWVVIAKRFNAQVAGSHLTQKQCREHFNRIMSHHNKHVWQPEENDVICAHLRGELSLEQVEKRLNRTKKQIKERIRTMSKSNGPWSEEEEMKLRGLYRQYGGQYELISKEMWSCGFHRDYQQVKNKVTALLKNA</sequence>
<name>A0A196SM98_BLAHN</name>
<dbReference type="AlphaFoldDB" id="A0A196SM98"/>
<keyword evidence="3" id="KW-0238">DNA-binding</keyword>
<dbReference type="SUPFAM" id="SSF46689">
    <property type="entry name" value="Homeodomain-like"/>
    <property type="match status" value="2"/>
</dbReference>
<dbReference type="OrthoDB" id="4790690at2759"/>
<dbReference type="GO" id="GO:0003677">
    <property type="term" value="F:DNA binding"/>
    <property type="evidence" value="ECO:0007669"/>
    <property type="project" value="UniProtKB-KW"/>
</dbReference>
<dbReference type="Gene3D" id="1.10.10.60">
    <property type="entry name" value="Homeodomain-like"/>
    <property type="match status" value="2"/>
</dbReference>
<protein>
    <submittedName>
        <fullName evidence="3">Myb-like DNA-binding domain containing protein</fullName>
    </submittedName>
</protein>
<dbReference type="EMBL" id="LXWW01000003">
    <property type="protein sequence ID" value="OAO18178.1"/>
    <property type="molecule type" value="Genomic_DNA"/>
</dbReference>
<dbReference type="PANTHER" id="PTHR45614">
    <property type="entry name" value="MYB PROTEIN-RELATED"/>
    <property type="match status" value="1"/>
</dbReference>
<feature type="domain" description="Myb-like" evidence="2">
    <location>
        <begin position="35"/>
        <end position="99"/>
    </location>
</feature>